<evidence type="ECO:0000313" key="1">
    <source>
        <dbReference type="EMBL" id="JAH77446.1"/>
    </source>
</evidence>
<reference evidence="1" key="1">
    <citation type="submission" date="2014-11" db="EMBL/GenBank/DDBJ databases">
        <authorList>
            <person name="Amaro Gonzalez C."/>
        </authorList>
    </citation>
    <scope>NUCLEOTIDE SEQUENCE</scope>
</reference>
<name>A0A0E9VHG9_ANGAN</name>
<accession>A0A0E9VHG9</accession>
<protein>
    <submittedName>
        <fullName evidence="1">Uncharacterized protein</fullName>
    </submittedName>
</protein>
<proteinExistence type="predicted"/>
<sequence length="30" mass="3215">MLAHSVLQLALTPALYAQKCSNRPFSGAIL</sequence>
<organism evidence="1">
    <name type="scientific">Anguilla anguilla</name>
    <name type="common">European freshwater eel</name>
    <name type="synonym">Muraena anguilla</name>
    <dbReference type="NCBI Taxonomy" id="7936"/>
    <lineage>
        <taxon>Eukaryota</taxon>
        <taxon>Metazoa</taxon>
        <taxon>Chordata</taxon>
        <taxon>Craniata</taxon>
        <taxon>Vertebrata</taxon>
        <taxon>Euteleostomi</taxon>
        <taxon>Actinopterygii</taxon>
        <taxon>Neopterygii</taxon>
        <taxon>Teleostei</taxon>
        <taxon>Anguilliformes</taxon>
        <taxon>Anguillidae</taxon>
        <taxon>Anguilla</taxon>
    </lineage>
</organism>
<dbReference type="AlphaFoldDB" id="A0A0E9VHG9"/>
<dbReference type="EMBL" id="GBXM01031131">
    <property type="protein sequence ID" value="JAH77446.1"/>
    <property type="molecule type" value="Transcribed_RNA"/>
</dbReference>
<reference evidence="1" key="2">
    <citation type="journal article" date="2015" name="Fish Shellfish Immunol.">
        <title>Early steps in the European eel (Anguilla anguilla)-Vibrio vulnificus interaction in the gills: Role of the RtxA13 toxin.</title>
        <authorList>
            <person name="Callol A."/>
            <person name="Pajuelo D."/>
            <person name="Ebbesson L."/>
            <person name="Teles M."/>
            <person name="MacKenzie S."/>
            <person name="Amaro C."/>
        </authorList>
    </citation>
    <scope>NUCLEOTIDE SEQUENCE</scope>
</reference>